<dbReference type="InterPro" id="IPR036388">
    <property type="entry name" value="WH-like_DNA-bd_sf"/>
</dbReference>
<accession>A0ABU4BA15</accession>
<dbReference type="PROSITE" id="PS50931">
    <property type="entry name" value="HTH_LYSR"/>
    <property type="match status" value="1"/>
</dbReference>
<keyword evidence="8" id="KW-1185">Reference proteome</keyword>
<dbReference type="InterPro" id="IPR005119">
    <property type="entry name" value="LysR_subst-bd"/>
</dbReference>
<dbReference type="RefSeq" id="WP_317563722.1">
    <property type="nucleotide sequence ID" value="NZ_JAWLJX010000001.1"/>
</dbReference>
<name>A0ABU4BA15_9NOCA</name>
<dbReference type="Gene3D" id="1.10.10.10">
    <property type="entry name" value="Winged helix-like DNA-binding domain superfamily/Winged helix DNA-binding domain"/>
    <property type="match status" value="1"/>
</dbReference>
<feature type="domain" description="HTH lysR-type" evidence="6">
    <location>
        <begin position="1"/>
        <end position="58"/>
    </location>
</feature>
<dbReference type="Pfam" id="PF00126">
    <property type="entry name" value="HTH_1"/>
    <property type="match status" value="1"/>
</dbReference>
<evidence type="ECO:0000256" key="5">
    <source>
        <dbReference type="ARBA" id="ARBA00023163"/>
    </source>
</evidence>
<dbReference type="CDD" id="cd08414">
    <property type="entry name" value="PBP2_LTTR_aromatics_like"/>
    <property type="match status" value="1"/>
</dbReference>
<sequence>MEIKQLRIFLVVAEELHFARSAERLHVVQAVVSQQIRRLEHELGQPLFDRSKRQVTLTAAGCRLVPEARAVLDAVANAAASVRCRSDEPDAPPHLRLGIAGGSGTRVDLVLDHLGAQFPDLLVTLEIGQVWEQLDAVRSGALDAALVRLPRDDHDLDMVPAWVDRIIVAIPTRHPLASIPDLALSDLADLPLRLIPSEQNPAFAATVLRACADAGFEPPTGTPFRDLQTTVLELGSGPPSWTAMYEGSAQALPTERVTFRPVTDPGMAVQMWLAVREKTELVDALVEACLRVRVL</sequence>
<dbReference type="InterPro" id="IPR000847">
    <property type="entry name" value="LysR_HTH_N"/>
</dbReference>
<keyword evidence="3" id="KW-0238">DNA-binding</keyword>
<evidence type="ECO:0000256" key="4">
    <source>
        <dbReference type="ARBA" id="ARBA00023159"/>
    </source>
</evidence>
<keyword evidence="4" id="KW-0010">Activator</keyword>
<dbReference type="Pfam" id="PF03466">
    <property type="entry name" value="LysR_substrate"/>
    <property type="match status" value="1"/>
</dbReference>
<protein>
    <submittedName>
        <fullName evidence="7">LysR family transcriptional regulator</fullName>
    </submittedName>
</protein>
<reference evidence="7 8" key="1">
    <citation type="submission" date="2023-10" db="EMBL/GenBank/DDBJ databases">
        <title>Development of a sustainable strategy for remediation of hydrocarbon-contaminated territories based on the waste exchange concept.</title>
        <authorList>
            <person name="Krivoruchko A."/>
        </authorList>
    </citation>
    <scope>NUCLEOTIDE SEQUENCE [LARGE SCALE GENOMIC DNA]</scope>
    <source>
        <strain evidence="7 8">IEGM 1323</strain>
    </source>
</reference>
<gene>
    <name evidence="7" type="ORF">R3P96_06725</name>
</gene>
<keyword evidence="2" id="KW-0805">Transcription regulation</keyword>
<dbReference type="Gene3D" id="3.40.190.10">
    <property type="entry name" value="Periplasmic binding protein-like II"/>
    <property type="match status" value="2"/>
</dbReference>
<dbReference type="Proteomes" id="UP001185755">
    <property type="component" value="Unassembled WGS sequence"/>
</dbReference>
<dbReference type="PANTHER" id="PTHR30346">
    <property type="entry name" value="TRANSCRIPTIONAL DUAL REGULATOR HCAR-RELATED"/>
    <property type="match status" value="1"/>
</dbReference>
<evidence type="ECO:0000256" key="1">
    <source>
        <dbReference type="ARBA" id="ARBA00009437"/>
    </source>
</evidence>
<organism evidence="7 8">
    <name type="scientific">Rhodococcoides yunnanense</name>
    <dbReference type="NCBI Taxonomy" id="278209"/>
    <lineage>
        <taxon>Bacteria</taxon>
        <taxon>Bacillati</taxon>
        <taxon>Actinomycetota</taxon>
        <taxon>Actinomycetes</taxon>
        <taxon>Mycobacteriales</taxon>
        <taxon>Nocardiaceae</taxon>
        <taxon>Rhodococcoides</taxon>
    </lineage>
</organism>
<comment type="caution">
    <text evidence="7">The sequence shown here is derived from an EMBL/GenBank/DDBJ whole genome shotgun (WGS) entry which is preliminary data.</text>
</comment>
<proteinExistence type="inferred from homology"/>
<dbReference type="PANTHER" id="PTHR30346:SF0">
    <property type="entry name" value="HCA OPERON TRANSCRIPTIONAL ACTIVATOR HCAR"/>
    <property type="match status" value="1"/>
</dbReference>
<dbReference type="PRINTS" id="PR00039">
    <property type="entry name" value="HTHLYSR"/>
</dbReference>
<evidence type="ECO:0000256" key="2">
    <source>
        <dbReference type="ARBA" id="ARBA00023015"/>
    </source>
</evidence>
<dbReference type="InterPro" id="IPR036390">
    <property type="entry name" value="WH_DNA-bd_sf"/>
</dbReference>
<evidence type="ECO:0000313" key="8">
    <source>
        <dbReference type="Proteomes" id="UP001185755"/>
    </source>
</evidence>
<dbReference type="EMBL" id="JAWLJX010000001">
    <property type="protein sequence ID" value="MDV6261031.1"/>
    <property type="molecule type" value="Genomic_DNA"/>
</dbReference>
<comment type="similarity">
    <text evidence="1">Belongs to the LysR transcriptional regulatory family.</text>
</comment>
<dbReference type="SUPFAM" id="SSF53850">
    <property type="entry name" value="Periplasmic binding protein-like II"/>
    <property type="match status" value="1"/>
</dbReference>
<evidence type="ECO:0000313" key="7">
    <source>
        <dbReference type="EMBL" id="MDV6261031.1"/>
    </source>
</evidence>
<dbReference type="SUPFAM" id="SSF46785">
    <property type="entry name" value="Winged helix' DNA-binding domain"/>
    <property type="match status" value="1"/>
</dbReference>
<evidence type="ECO:0000259" key="6">
    <source>
        <dbReference type="PROSITE" id="PS50931"/>
    </source>
</evidence>
<keyword evidence="5" id="KW-0804">Transcription</keyword>
<evidence type="ECO:0000256" key="3">
    <source>
        <dbReference type="ARBA" id="ARBA00023125"/>
    </source>
</evidence>